<comment type="similarity">
    <text evidence="1 5">Belongs to the glycosyl hydrolase 27 family.</text>
</comment>
<dbReference type="SMR" id="B4NIV4"/>
<evidence type="ECO:0000313" key="7">
    <source>
        <dbReference type="Proteomes" id="UP000007798"/>
    </source>
</evidence>
<dbReference type="GO" id="GO:0016139">
    <property type="term" value="P:glycoside catabolic process"/>
    <property type="evidence" value="ECO:0007669"/>
    <property type="project" value="TreeGrafter"/>
</dbReference>
<dbReference type="HOGENOM" id="CLU_013093_0_0_1"/>
<dbReference type="PANTHER" id="PTHR11452">
    <property type="entry name" value="ALPHA-GALACTOSIDASE/ALPHA-N-ACETYLGALACTOSAMINIDASE"/>
    <property type="match status" value="1"/>
</dbReference>
<keyword evidence="4 5" id="KW-0326">Glycosidase</keyword>
<dbReference type="EMBL" id="CH964272">
    <property type="protein sequence ID" value="EDW84856.2"/>
    <property type="molecule type" value="Genomic_DNA"/>
</dbReference>
<gene>
    <name evidence="6" type="primary">Dwil\GK12921</name>
    <name evidence="6" type="ORF">Dwil_GK12921</name>
</gene>
<dbReference type="InterPro" id="IPR013780">
    <property type="entry name" value="Glyco_hydro_b"/>
</dbReference>
<evidence type="ECO:0000256" key="3">
    <source>
        <dbReference type="ARBA" id="ARBA00022801"/>
    </source>
</evidence>
<dbReference type="STRING" id="7260.B4NIV4"/>
<sequence length="440" mass="50922">MVTDAHQSHSHNQSHTYRILVLFEDCASTRKRRQRQQSYQHKDKRFSEKRKKMVMEMGDGDEAGAGACLFCICVNVKGLDNGLVLTPPMGWMPFERYRCMTDCVRFPRDCISERLFRRTADLLVSEGYAKVGYKYLIIDDCWMERQRDTTTDELLPNENRFPSGMNDLSNYIHNRGLKFGLYHDVGYKTCMYQGPGAIDHFELDAKTFASWGVDYIKMDGCYASERDLDKGYPAFGQALNNTKRPMVYSCSWPFYKSKPNYQLIKKHCNLWRFAEDINDSYESIANIMQIYHKQQHLLANHSGPGHWNDPDMLVLGNYFLSYDQSRLQFAIWAVIAAPLIMTNDLETVRPEIKALLQNRDIIAINQDRLGNPGKCILTKHNFQIWARPVEPINDMGIESFAIAFVNHGEFPQCPLCPQTYNVFLNEMNLVNPMGYTVVLK</sequence>
<evidence type="ECO:0000256" key="2">
    <source>
        <dbReference type="ARBA" id="ARBA00022729"/>
    </source>
</evidence>
<dbReference type="InterPro" id="IPR013785">
    <property type="entry name" value="Aldolase_TIM"/>
</dbReference>
<dbReference type="Gene3D" id="3.20.20.70">
    <property type="entry name" value="Aldolase class I"/>
    <property type="match status" value="1"/>
</dbReference>
<dbReference type="InterPro" id="IPR000111">
    <property type="entry name" value="Glyco_hydro_27/36_CS"/>
</dbReference>
<accession>B4NIV4</accession>
<dbReference type="InterPro" id="IPR002241">
    <property type="entry name" value="Glyco_hydro_27"/>
</dbReference>
<keyword evidence="5" id="KW-1015">Disulfide bond</keyword>
<dbReference type="PRINTS" id="PR00740">
    <property type="entry name" value="GLHYDRLASE27"/>
</dbReference>
<comment type="subunit">
    <text evidence="5">Homodimer.</text>
</comment>
<keyword evidence="3 5" id="KW-0378">Hydrolase</keyword>
<keyword evidence="7" id="KW-1185">Reference proteome</keyword>
<dbReference type="Pfam" id="PF16499">
    <property type="entry name" value="Melibiase_2"/>
    <property type="match status" value="1"/>
</dbReference>
<dbReference type="GO" id="GO:0004557">
    <property type="term" value="F:alpha-galactosidase activity"/>
    <property type="evidence" value="ECO:0007669"/>
    <property type="project" value="TreeGrafter"/>
</dbReference>
<dbReference type="FunFam" id="3.20.20.70:FF:000197">
    <property type="entry name" value="Alpha-galactosidase"/>
    <property type="match status" value="1"/>
</dbReference>
<dbReference type="Proteomes" id="UP000007798">
    <property type="component" value="Unassembled WGS sequence"/>
</dbReference>
<dbReference type="Gene3D" id="2.60.40.1180">
    <property type="entry name" value="Golgi alpha-mannosidase II"/>
    <property type="match status" value="1"/>
</dbReference>
<organism evidence="6 7">
    <name type="scientific">Drosophila willistoni</name>
    <name type="common">Fruit fly</name>
    <dbReference type="NCBI Taxonomy" id="7260"/>
    <lineage>
        <taxon>Eukaryota</taxon>
        <taxon>Metazoa</taxon>
        <taxon>Ecdysozoa</taxon>
        <taxon>Arthropoda</taxon>
        <taxon>Hexapoda</taxon>
        <taxon>Insecta</taxon>
        <taxon>Pterygota</taxon>
        <taxon>Neoptera</taxon>
        <taxon>Endopterygota</taxon>
        <taxon>Diptera</taxon>
        <taxon>Brachycera</taxon>
        <taxon>Muscomorpha</taxon>
        <taxon>Ephydroidea</taxon>
        <taxon>Drosophilidae</taxon>
        <taxon>Drosophila</taxon>
        <taxon>Sophophora</taxon>
    </lineage>
</organism>
<evidence type="ECO:0000256" key="5">
    <source>
        <dbReference type="RuleBase" id="RU361168"/>
    </source>
</evidence>
<dbReference type="EC" id="3.2.1.-" evidence="5"/>
<proteinExistence type="inferred from homology"/>
<dbReference type="InParanoid" id="B4NIV4"/>
<evidence type="ECO:0000256" key="4">
    <source>
        <dbReference type="ARBA" id="ARBA00023295"/>
    </source>
</evidence>
<dbReference type="SUPFAM" id="SSF51445">
    <property type="entry name" value="(Trans)glycosidases"/>
    <property type="match status" value="1"/>
</dbReference>
<reference evidence="6 7" key="1">
    <citation type="journal article" date="2007" name="Nature">
        <title>Evolution of genes and genomes on the Drosophila phylogeny.</title>
        <authorList>
            <consortium name="Drosophila 12 Genomes Consortium"/>
            <person name="Clark A.G."/>
            <person name="Eisen M.B."/>
            <person name="Smith D.R."/>
            <person name="Bergman C.M."/>
            <person name="Oliver B."/>
            <person name="Markow T.A."/>
            <person name="Kaufman T.C."/>
            <person name="Kellis M."/>
            <person name="Gelbart W."/>
            <person name="Iyer V.N."/>
            <person name="Pollard D.A."/>
            <person name="Sackton T.B."/>
            <person name="Larracuente A.M."/>
            <person name="Singh N.D."/>
            <person name="Abad J.P."/>
            <person name="Abt D.N."/>
            <person name="Adryan B."/>
            <person name="Aguade M."/>
            <person name="Akashi H."/>
            <person name="Anderson W.W."/>
            <person name="Aquadro C.F."/>
            <person name="Ardell D.H."/>
            <person name="Arguello R."/>
            <person name="Artieri C.G."/>
            <person name="Barbash D.A."/>
            <person name="Barker D."/>
            <person name="Barsanti P."/>
            <person name="Batterham P."/>
            <person name="Batzoglou S."/>
            <person name="Begun D."/>
            <person name="Bhutkar A."/>
            <person name="Blanco E."/>
            <person name="Bosak S.A."/>
            <person name="Bradley R.K."/>
            <person name="Brand A.D."/>
            <person name="Brent M.R."/>
            <person name="Brooks A.N."/>
            <person name="Brown R.H."/>
            <person name="Butlin R.K."/>
            <person name="Caggese C."/>
            <person name="Calvi B.R."/>
            <person name="Bernardo de Carvalho A."/>
            <person name="Caspi A."/>
            <person name="Castrezana S."/>
            <person name="Celniker S.E."/>
            <person name="Chang J.L."/>
            <person name="Chapple C."/>
            <person name="Chatterji S."/>
            <person name="Chinwalla A."/>
            <person name="Civetta A."/>
            <person name="Clifton S.W."/>
            <person name="Comeron J.M."/>
            <person name="Costello J.C."/>
            <person name="Coyne J.A."/>
            <person name="Daub J."/>
            <person name="David R.G."/>
            <person name="Delcher A.L."/>
            <person name="Delehaunty K."/>
            <person name="Do C.B."/>
            <person name="Ebling H."/>
            <person name="Edwards K."/>
            <person name="Eickbush T."/>
            <person name="Evans J.D."/>
            <person name="Filipski A."/>
            <person name="Findeiss S."/>
            <person name="Freyhult E."/>
            <person name="Fulton L."/>
            <person name="Fulton R."/>
            <person name="Garcia A.C."/>
            <person name="Gardiner A."/>
            <person name="Garfield D.A."/>
            <person name="Garvin B.E."/>
            <person name="Gibson G."/>
            <person name="Gilbert D."/>
            <person name="Gnerre S."/>
            <person name="Godfrey J."/>
            <person name="Good R."/>
            <person name="Gotea V."/>
            <person name="Gravely B."/>
            <person name="Greenberg A.J."/>
            <person name="Griffiths-Jones S."/>
            <person name="Gross S."/>
            <person name="Guigo R."/>
            <person name="Gustafson E.A."/>
            <person name="Haerty W."/>
            <person name="Hahn M.W."/>
            <person name="Halligan D.L."/>
            <person name="Halpern A.L."/>
            <person name="Halter G.M."/>
            <person name="Han M.V."/>
            <person name="Heger A."/>
            <person name="Hillier L."/>
            <person name="Hinrichs A.S."/>
            <person name="Holmes I."/>
            <person name="Hoskins R.A."/>
            <person name="Hubisz M.J."/>
            <person name="Hultmark D."/>
            <person name="Huntley M.A."/>
            <person name="Jaffe D.B."/>
            <person name="Jagadeeshan S."/>
            <person name="Jeck W.R."/>
            <person name="Johnson J."/>
            <person name="Jones C.D."/>
            <person name="Jordan W.C."/>
            <person name="Karpen G.H."/>
            <person name="Kataoka E."/>
            <person name="Keightley P.D."/>
            <person name="Kheradpour P."/>
            <person name="Kirkness E.F."/>
            <person name="Koerich L.B."/>
            <person name="Kristiansen K."/>
            <person name="Kudrna D."/>
            <person name="Kulathinal R.J."/>
            <person name="Kumar S."/>
            <person name="Kwok R."/>
            <person name="Lander E."/>
            <person name="Langley C.H."/>
            <person name="Lapoint R."/>
            <person name="Lazzaro B.P."/>
            <person name="Lee S.J."/>
            <person name="Levesque L."/>
            <person name="Li R."/>
            <person name="Lin C.F."/>
            <person name="Lin M.F."/>
            <person name="Lindblad-Toh K."/>
            <person name="Llopart A."/>
            <person name="Long M."/>
            <person name="Low L."/>
            <person name="Lozovsky E."/>
            <person name="Lu J."/>
            <person name="Luo M."/>
            <person name="Machado C.A."/>
            <person name="Makalowski W."/>
            <person name="Marzo M."/>
            <person name="Matsuda M."/>
            <person name="Matzkin L."/>
            <person name="McAllister B."/>
            <person name="McBride C.S."/>
            <person name="McKernan B."/>
            <person name="McKernan K."/>
            <person name="Mendez-Lago M."/>
            <person name="Minx P."/>
            <person name="Mollenhauer M.U."/>
            <person name="Montooth K."/>
            <person name="Mount S.M."/>
            <person name="Mu X."/>
            <person name="Myers E."/>
            <person name="Negre B."/>
            <person name="Newfeld S."/>
            <person name="Nielsen R."/>
            <person name="Noor M.A."/>
            <person name="O'Grady P."/>
            <person name="Pachter L."/>
            <person name="Papaceit M."/>
            <person name="Parisi M.J."/>
            <person name="Parisi M."/>
            <person name="Parts L."/>
            <person name="Pedersen J.S."/>
            <person name="Pesole G."/>
            <person name="Phillippy A.M."/>
            <person name="Ponting C.P."/>
            <person name="Pop M."/>
            <person name="Porcelli D."/>
            <person name="Powell J.R."/>
            <person name="Prohaska S."/>
            <person name="Pruitt K."/>
            <person name="Puig M."/>
            <person name="Quesneville H."/>
            <person name="Ram K.R."/>
            <person name="Rand D."/>
            <person name="Rasmussen M.D."/>
            <person name="Reed L.K."/>
            <person name="Reenan R."/>
            <person name="Reily A."/>
            <person name="Remington K.A."/>
            <person name="Rieger T.T."/>
            <person name="Ritchie M.G."/>
            <person name="Robin C."/>
            <person name="Rogers Y.H."/>
            <person name="Rohde C."/>
            <person name="Rozas J."/>
            <person name="Rubenfield M.J."/>
            <person name="Ruiz A."/>
            <person name="Russo S."/>
            <person name="Salzberg S.L."/>
            <person name="Sanchez-Gracia A."/>
            <person name="Saranga D.J."/>
            <person name="Sato H."/>
            <person name="Schaeffer S.W."/>
            <person name="Schatz M.C."/>
            <person name="Schlenke T."/>
            <person name="Schwartz R."/>
            <person name="Segarra C."/>
            <person name="Singh R.S."/>
            <person name="Sirot L."/>
            <person name="Sirota M."/>
            <person name="Sisneros N.B."/>
            <person name="Smith C.D."/>
            <person name="Smith T.F."/>
            <person name="Spieth J."/>
            <person name="Stage D.E."/>
            <person name="Stark A."/>
            <person name="Stephan W."/>
            <person name="Strausberg R.L."/>
            <person name="Strempel S."/>
            <person name="Sturgill D."/>
            <person name="Sutton G."/>
            <person name="Sutton G.G."/>
            <person name="Tao W."/>
            <person name="Teichmann S."/>
            <person name="Tobari Y.N."/>
            <person name="Tomimura Y."/>
            <person name="Tsolas J.M."/>
            <person name="Valente V.L."/>
            <person name="Venter E."/>
            <person name="Venter J.C."/>
            <person name="Vicario S."/>
            <person name="Vieira F.G."/>
            <person name="Vilella A.J."/>
            <person name="Villasante A."/>
            <person name="Walenz B."/>
            <person name="Wang J."/>
            <person name="Wasserman M."/>
            <person name="Watts T."/>
            <person name="Wilson D."/>
            <person name="Wilson R.K."/>
            <person name="Wing R.A."/>
            <person name="Wolfner M.F."/>
            <person name="Wong A."/>
            <person name="Wong G.K."/>
            <person name="Wu C.I."/>
            <person name="Wu G."/>
            <person name="Yamamoto D."/>
            <person name="Yang H.P."/>
            <person name="Yang S.P."/>
            <person name="Yorke J.A."/>
            <person name="Yoshida K."/>
            <person name="Zdobnov E."/>
            <person name="Zhang P."/>
            <person name="Zhang Y."/>
            <person name="Zimin A.V."/>
            <person name="Baldwin J."/>
            <person name="Abdouelleil A."/>
            <person name="Abdulkadir J."/>
            <person name="Abebe A."/>
            <person name="Abera B."/>
            <person name="Abreu J."/>
            <person name="Acer S.C."/>
            <person name="Aftuck L."/>
            <person name="Alexander A."/>
            <person name="An P."/>
            <person name="Anderson E."/>
            <person name="Anderson S."/>
            <person name="Arachi H."/>
            <person name="Azer M."/>
            <person name="Bachantsang P."/>
            <person name="Barry A."/>
            <person name="Bayul T."/>
            <person name="Berlin A."/>
            <person name="Bessette D."/>
            <person name="Bloom T."/>
            <person name="Blye J."/>
            <person name="Boguslavskiy L."/>
            <person name="Bonnet C."/>
            <person name="Boukhgalter B."/>
            <person name="Bourzgui I."/>
            <person name="Brown A."/>
            <person name="Cahill P."/>
            <person name="Channer S."/>
            <person name="Cheshatsang Y."/>
            <person name="Chuda L."/>
            <person name="Citroen M."/>
            <person name="Collymore A."/>
            <person name="Cooke P."/>
            <person name="Costello M."/>
            <person name="D'Aco K."/>
            <person name="Daza R."/>
            <person name="De Haan G."/>
            <person name="DeGray S."/>
            <person name="DeMaso C."/>
            <person name="Dhargay N."/>
            <person name="Dooley K."/>
            <person name="Dooley E."/>
            <person name="Doricent M."/>
            <person name="Dorje P."/>
            <person name="Dorjee K."/>
            <person name="Dupes A."/>
            <person name="Elong R."/>
            <person name="Falk J."/>
            <person name="Farina A."/>
            <person name="Faro S."/>
            <person name="Ferguson D."/>
            <person name="Fisher S."/>
            <person name="Foley C.D."/>
            <person name="Franke A."/>
            <person name="Friedrich D."/>
            <person name="Gadbois L."/>
            <person name="Gearin G."/>
            <person name="Gearin C.R."/>
            <person name="Giannoukos G."/>
            <person name="Goode T."/>
            <person name="Graham J."/>
            <person name="Grandbois E."/>
            <person name="Grewal S."/>
            <person name="Gyaltsen K."/>
            <person name="Hafez N."/>
            <person name="Hagos B."/>
            <person name="Hall J."/>
            <person name="Henson C."/>
            <person name="Hollinger A."/>
            <person name="Honan T."/>
            <person name="Huard M.D."/>
            <person name="Hughes L."/>
            <person name="Hurhula B."/>
            <person name="Husby M.E."/>
            <person name="Kamat A."/>
            <person name="Kanga B."/>
            <person name="Kashin S."/>
            <person name="Khazanovich D."/>
            <person name="Kisner P."/>
            <person name="Lance K."/>
            <person name="Lara M."/>
            <person name="Lee W."/>
            <person name="Lennon N."/>
            <person name="Letendre F."/>
            <person name="LeVine R."/>
            <person name="Lipovsky A."/>
            <person name="Liu X."/>
            <person name="Liu J."/>
            <person name="Liu S."/>
            <person name="Lokyitsang T."/>
            <person name="Lokyitsang Y."/>
            <person name="Lubonja R."/>
            <person name="Lui A."/>
            <person name="MacDonald P."/>
            <person name="Magnisalis V."/>
            <person name="Maru K."/>
            <person name="Matthews C."/>
            <person name="McCusker W."/>
            <person name="McDonough S."/>
            <person name="Mehta T."/>
            <person name="Meldrim J."/>
            <person name="Meneus L."/>
            <person name="Mihai O."/>
            <person name="Mihalev A."/>
            <person name="Mihova T."/>
            <person name="Mittelman R."/>
            <person name="Mlenga V."/>
            <person name="Montmayeur A."/>
            <person name="Mulrain L."/>
            <person name="Navidi A."/>
            <person name="Naylor J."/>
            <person name="Negash T."/>
            <person name="Nguyen T."/>
            <person name="Nguyen N."/>
            <person name="Nicol R."/>
            <person name="Norbu C."/>
            <person name="Norbu N."/>
            <person name="Novod N."/>
            <person name="O'Neill B."/>
            <person name="Osman S."/>
            <person name="Markiewicz E."/>
            <person name="Oyono O.L."/>
            <person name="Patti C."/>
            <person name="Phunkhang P."/>
            <person name="Pierre F."/>
            <person name="Priest M."/>
            <person name="Raghuraman S."/>
            <person name="Rege F."/>
            <person name="Reyes R."/>
            <person name="Rise C."/>
            <person name="Rogov P."/>
            <person name="Ross K."/>
            <person name="Ryan E."/>
            <person name="Settipalli S."/>
            <person name="Shea T."/>
            <person name="Sherpa N."/>
            <person name="Shi L."/>
            <person name="Shih D."/>
            <person name="Sparrow T."/>
            <person name="Spaulding J."/>
            <person name="Stalker J."/>
            <person name="Stange-Thomann N."/>
            <person name="Stavropoulos S."/>
            <person name="Stone C."/>
            <person name="Strader C."/>
            <person name="Tesfaye S."/>
            <person name="Thomson T."/>
            <person name="Thoulutsang Y."/>
            <person name="Thoulutsang D."/>
            <person name="Topham K."/>
            <person name="Topping I."/>
            <person name="Tsamla T."/>
            <person name="Vassiliev H."/>
            <person name="Vo A."/>
            <person name="Wangchuk T."/>
            <person name="Wangdi T."/>
            <person name="Weiand M."/>
            <person name="Wilkinson J."/>
            <person name="Wilson A."/>
            <person name="Yadav S."/>
            <person name="Young G."/>
            <person name="Yu Q."/>
            <person name="Zembek L."/>
            <person name="Zhong D."/>
            <person name="Zimmer A."/>
            <person name="Zwirko Z."/>
            <person name="Jaffe D.B."/>
            <person name="Alvarez P."/>
            <person name="Brockman W."/>
            <person name="Butler J."/>
            <person name="Chin C."/>
            <person name="Gnerre S."/>
            <person name="Grabherr M."/>
            <person name="Kleber M."/>
            <person name="Mauceli E."/>
            <person name="MacCallum I."/>
        </authorList>
    </citation>
    <scope>NUCLEOTIDE SEQUENCE [LARGE SCALE GENOMIC DNA]</scope>
    <source>
        <strain evidence="7">Tucson 14030-0811.24</strain>
    </source>
</reference>
<dbReference type="PANTHER" id="PTHR11452:SF66">
    <property type="entry name" value="ALPHA-GALACTOSIDASE"/>
    <property type="match status" value="1"/>
</dbReference>
<protein>
    <recommendedName>
        <fullName evidence="5">Alpha-galactosidase</fullName>
        <ecNumber evidence="5">3.2.1.-</ecNumber>
    </recommendedName>
</protein>
<dbReference type="eggNOG" id="KOG2366">
    <property type="taxonomic scope" value="Eukaryota"/>
</dbReference>
<dbReference type="CDD" id="cd14792">
    <property type="entry name" value="GH27"/>
    <property type="match status" value="1"/>
</dbReference>
<keyword evidence="2" id="KW-0732">Signal</keyword>
<dbReference type="GO" id="GO:0009311">
    <property type="term" value="P:oligosaccharide metabolic process"/>
    <property type="evidence" value="ECO:0007669"/>
    <property type="project" value="TreeGrafter"/>
</dbReference>
<evidence type="ECO:0000313" key="6">
    <source>
        <dbReference type="EMBL" id="EDW84856.2"/>
    </source>
</evidence>
<dbReference type="AlphaFoldDB" id="B4NIV4"/>
<dbReference type="OrthoDB" id="5795902at2759"/>
<name>B4NIV4_DROWI</name>
<dbReference type="InterPro" id="IPR017853">
    <property type="entry name" value="GH"/>
</dbReference>
<evidence type="ECO:0000256" key="1">
    <source>
        <dbReference type="ARBA" id="ARBA00009743"/>
    </source>
</evidence>
<dbReference type="GO" id="GO:0005737">
    <property type="term" value="C:cytoplasm"/>
    <property type="evidence" value="ECO:0007669"/>
    <property type="project" value="TreeGrafter"/>
</dbReference>
<dbReference type="PROSITE" id="PS00512">
    <property type="entry name" value="ALPHA_GALACTOSIDASE"/>
    <property type="match status" value="1"/>
</dbReference>